<feature type="region of interest" description="Disordered" evidence="1">
    <location>
        <begin position="1063"/>
        <end position="1111"/>
    </location>
</feature>
<protein>
    <submittedName>
        <fullName evidence="3">Sporulation domain-containing protein</fullName>
    </submittedName>
</protein>
<evidence type="ECO:0000313" key="3">
    <source>
        <dbReference type="EMBL" id="ADW19180.1"/>
    </source>
</evidence>
<dbReference type="RefSeq" id="WP_015725705.1">
    <property type="nucleotide sequence ID" value="NC_014972.1"/>
</dbReference>
<name>A0A7U3YPJ3_DESPD</name>
<evidence type="ECO:0000256" key="1">
    <source>
        <dbReference type="SAM" id="MobiDB-lite"/>
    </source>
</evidence>
<dbReference type="InterPro" id="IPR013783">
    <property type="entry name" value="Ig-like_fold"/>
</dbReference>
<dbReference type="Gene3D" id="2.60.40.10">
    <property type="entry name" value="Immunoglobulins"/>
    <property type="match status" value="1"/>
</dbReference>
<proteinExistence type="predicted"/>
<dbReference type="SUPFAM" id="SSF49478">
    <property type="entry name" value="Cna protein B-type domain"/>
    <property type="match status" value="1"/>
</dbReference>
<dbReference type="InterPro" id="IPR007730">
    <property type="entry name" value="SPOR-like_dom"/>
</dbReference>
<dbReference type="Proteomes" id="UP000006365">
    <property type="component" value="Chromosome"/>
</dbReference>
<feature type="region of interest" description="Disordered" evidence="1">
    <location>
        <begin position="109"/>
        <end position="141"/>
    </location>
</feature>
<gene>
    <name evidence="3" type="ordered locus">Despr_3047</name>
</gene>
<dbReference type="Pfam" id="PF22904">
    <property type="entry name" value="NOMO1-like_2nd"/>
    <property type="match status" value="1"/>
</dbReference>
<dbReference type="InterPro" id="IPR036680">
    <property type="entry name" value="SPOR-like_sf"/>
</dbReference>
<dbReference type="EMBL" id="CP002364">
    <property type="protein sequence ID" value="ADW19180.1"/>
    <property type="molecule type" value="Genomic_DNA"/>
</dbReference>
<dbReference type="Gene3D" id="3.30.70.1070">
    <property type="entry name" value="Sporulation related repeat"/>
    <property type="match status" value="1"/>
</dbReference>
<dbReference type="KEGG" id="dpr:Despr_3047"/>
<dbReference type="PROSITE" id="PS51724">
    <property type="entry name" value="SPOR"/>
    <property type="match status" value="1"/>
</dbReference>
<feature type="domain" description="SPOR" evidence="2">
    <location>
        <begin position="1108"/>
        <end position="1196"/>
    </location>
</feature>
<feature type="compositionally biased region" description="Basic and acidic residues" evidence="1">
    <location>
        <begin position="273"/>
        <end position="289"/>
    </location>
</feature>
<dbReference type="InterPro" id="IPR055074">
    <property type="entry name" value="NOMO1-3_2nd"/>
</dbReference>
<dbReference type="GO" id="GO:0042834">
    <property type="term" value="F:peptidoglycan binding"/>
    <property type="evidence" value="ECO:0007669"/>
    <property type="project" value="InterPro"/>
</dbReference>
<sequence length="1233" mass="133303">MTASVAHIAKAASEPLPSGRSTGGSAAVFDASLALEQADILLRQTDQYAQWQRLRQNNAPQARQLAETVLKRESLLQDHAAGKSINWQQFDHLTSQARLAGINLPTAHELQSQQPSPTTPDLAPPGTATAPPPSPPESPINEDNLLILSAVCPEIGVKQEIVAYGDQKSTLLPVGGIAQALGFTFKVDAQQGVASGWIISEDRTFSLDAAKKNIKIEGKTADWNEGQIFVGEDDIYVDSQLLSRWFPVDIVVSTGEMSAKLTPREQLPLQAQYERERKRKGLSEKEDTSLKYTPKQAPYELYSFPVMDVSLTSGIEKNGQESNMFRINHALVAEGDLAHASAKAFFSGDEEEPLDNARITLEKMDKESTMLGPMRASKIAAGDVSPVALPILGNRSVERGVFVANGDVQRNRDFDTTRFEGNAQPGWDVELYQNGNLINSVRVGSDGRYVFEDIPVYFGANAFQLLAHGPQGQRRMVETKNINVGSGMLKAGGFEYNLSATQRKNTVLGLDQEETSAGEGERLVGKFAYGVTDHLSATAGLSRVEFDDTLHNYLQAGLNGSLSSLYGEINTITDSTGGNGHSIQGQTAWGPVNLRAKHEIFSDFVDENNPDRILKERTSFGVNGSFSEFTFLPTLSYTLSRENTTYEDSETGRTSARLSSAIKGIHLSNVLHWNDGETGEGTSAPVDGEFQASGTIGRGRITAGVGYDLGEASGITDYKLSGHWPIAQGISAGASVIREVDDDLQEDLTTARASLDFDTGQYILSPSLLYDSEGNFGAFLGLSFSLGKDPVSEEIVVKSEKRSGRGATTAFVYHDANNNKVFDQDDTPLPEVRVVARQLRRNVRTNDQGVAQFTGLAASEPTDVEIDPDSLKDPHWQPAVPGVAVLPRSGSVHSIDFPVVSTGEIDGMVYVANREGVKEPLANVQLELLDKQGKQVQKTVSEYDGFYLFEKVFPGTYTLQASSTDPRLKESVDEWQKQIVIDNDGTIARGNDIILAPPEYRNRDKAPADRPAPSAPGSSDTRQGMGHEALAAVKPSAPPSAKQTTTLSIAPLTLAASTFAAQTGTGNAAPNGKAGVARRETETRAAIPSPVPQPASKAEQPPAVPTKNGTTGTYAVHLASYKSMEAARRGMQILAQKLADIVGAEDLRVTKVDLGEEKGIYYRVTCGDFSVKNEADRLAARMRPRTGSALSLPVNYSTREQQPIATLPANRMPTGYNPKLIAQKYANMQRNKI</sequence>
<dbReference type="AlphaFoldDB" id="A0A7U3YPJ3"/>
<evidence type="ECO:0000313" key="4">
    <source>
        <dbReference type="Proteomes" id="UP000006365"/>
    </source>
</evidence>
<feature type="region of interest" description="Disordered" evidence="1">
    <location>
        <begin position="269"/>
        <end position="289"/>
    </location>
</feature>
<feature type="compositionally biased region" description="Low complexity" evidence="1">
    <location>
        <begin position="119"/>
        <end position="129"/>
    </location>
</feature>
<reference evidence="3 4" key="1">
    <citation type="journal article" date="2011" name="Stand. Genomic Sci.">
        <title>Complete genome sequence of Desulfobulbus propionicus type strain (1pr3).</title>
        <authorList>
            <person name="Pagani I."/>
            <person name="Lapidus A."/>
            <person name="Nolan M."/>
            <person name="Lucas S."/>
            <person name="Hammon N."/>
            <person name="Deshpande S."/>
            <person name="Cheng J.F."/>
            <person name="Chertkov O."/>
            <person name="Davenport K."/>
            <person name="Tapia R."/>
            <person name="Han C."/>
            <person name="Goodwin L."/>
            <person name="Pitluck S."/>
            <person name="Liolios K."/>
            <person name="Mavromatis K."/>
            <person name="Ivanova N."/>
            <person name="Mikhailova N."/>
            <person name="Pati A."/>
            <person name="Chen A."/>
            <person name="Palaniappan K."/>
            <person name="Land M."/>
            <person name="Hauser L."/>
            <person name="Chang Y.J."/>
            <person name="Jeffries C.D."/>
            <person name="Detter J.C."/>
            <person name="Brambilla E."/>
            <person name="Kannan K.P."/>
            <person name="Djao O.D."/>
            <person name="Rohde M."/>
            <person name="Pukall R."/>
            <person name="Spring S."/>
            <person name="Goker M."/>
            <person name="Sikorski J."/>
            <person name="Woyke T."/>
            <person name="Bristow J."/>
            <person name="Eisen J.A."/>
            <person name="Markowitz V."/>
            <person name="Hugenholtz P."/>
            <person name="Kyrpides N.C."/>
            <person name="Klenk H.P."/>
        </authorList>
    </citation>
    <scope>NUCLEOTIDE SEQUENCE [LARGE SCALE GENOMIC DNA]</scope>
    <source>
        <strain evidence="4">ATCC 33891 / DSM 2032 / 1pr3</strain>
    </source>
</reference>
<keyword evidence="4" id="KW-1185">Reference proteome</keyword>
<organism evidence="3 4">
    <name type="scientific">Desulfobulbus propionicus (strain ATCC 33891 / DSM 2032 / VKM B-1956 / 1pr3)</name>
    <dbReference type="NCBI Taxonomy" id="577650"/>
    <lineage>
        <taxon>Bacteria</taxon>
        <taxon>Pseudomonadati</taxon>
        <taxon>Thermodesulfobacteriota</taxon>
        <taxon>Desulfobulbia</taxon>
        <taxon>Desulfobulbales</taxon>
        <taxon>Desulfobulbaceae</taxon>
        <taxon>Desulfobulbus</taxon>
    </lineage>
</organism>
<evidence type="ECO:0000259" key="2">
    <source>
        <dbReference type="PROSITE" id="PS51724"/>
    </source>
</evidence>
<accession>A0A7U3YPJ3</accession>
<feature type="region of interest" description="Disordered" evidence="1">
    <location>
        <begin position="997"/>
        <end position="1024"/>
    </location>
</feature>